<protein>
    <recommendedName>
        <fullName evidence="2">Mu-like prophage FluMu N-terminal domain-containing protein</fullName>
    </recommendedName>
</protein>
<evidence type="ECO:0000259" key="2">
    <source>
        <dbReference type="Pfam" id="PF17891"/>
    </source>
</evidence>
<evidence type="ECO:0000256" key="1">
    <source>
        <dbReference type="SAM" id="MobiDB-lite"/>
    </source>
</evidence>
<dbReference type="GeneID" id="45655090"/>
<accession>A0A1G5RI90</accession>
<reference evidence="4" key="1">
    <citation type="submission" date="2016-10" db="EMBL/GenBank/DDBJ databases">
        <authorList>
            <person name="Varghese N."/>
            <person name="Submissions S."/>
        </authorList>
    </citation>
    <scope>NUCLEOTIDE SEQUENCE [LARGE SCALE GENOMIC DNA]</scope>
    <source>
        <strain evidence="4">ATCC 29999</strain>
    </source>
</reference>
<feature type="compositionally biased region" description="Basic and acidic residues" evidence="1">
    <location>
        <begin position="69"/>
        <end position="79"/>
    </location>
</feature>
<organism evidence="3 4">
    <name type="scientific">Photorhabdus luminescens</name>
    <name type="common">Xenorhabdus luminescens</name>
    <dbReference type="NCBI Taxonomy" id="29488"/>
    <lineage>
        <taxon>Bacteria</taxon>
        <taxon>Pseudomonadati</taxon>
        <taxon>Pseudomonadota</taxon>
        <taxon>Gammaproteobacteria</taxon>
        <taxon>Enterobacterales</taxon>
        <taxon>Morganellaceae</taxon>
        <taxon>Photorhabdus</taxon>
    </lineage>
</organism>
<feature type="domain" description="Mu-like prophage FluMu N-terminal" evidence="2">
    <location>
        <begin position="16"/>
        <end position="63"/>
    </location>
</feature>
<sequence>MSEKISMAENAETMGVCVVNTAHDGYRRAGFVLVRGENTLPAVDVDQRQALEADPRLSVTVITTDTDNDEPRRLAHQDDTATLTGSYQPSRDEQLLGAVMCAEQETDPLVFFTKSGTPRLEKWREIVGDDITVDEITAALARGK</sequence>
<dbReference type="EMBL" id="FMWJ01000039">
    <property type="protein sequence ID" value="SCZ73754.1"/>
    <property type="molecule type" value="Genomic_DNA"/>
</dbReference>
<keyword evidence="4" id="KW-1185">Reference proteome</keyword>
<dbReference type="RefSeq" id="WP_049581995.1">
    <property type="nucleotide sequence ID" value="NZ_CAWQXX010000062.1"/>
</dbReference>
<dbReference type="SUPFAM" id="SSF160059">
    <property type="entry name" value="PriA/YqbF domain"/>
    <property type="match status" value="1"/>
</dbReference>
<dbReference type="Gene3D" id="3.40.5.80">
    <property type="match status" value="1"/>
</dbReference>
<dbReference type="OrthoDB" id="5690920at2"/>
<gene>
    <name evidence="3" type="ORF">SAMN02982990_04370</name>
</gene>
<name>A0A1G5RI90_PHOLU</name>
<dbReference type="Pfam" id="PF17891">
    <property type="entry name" value="FluMu_N"/>
    <property type="match status" value="1"/>
</dbReference>
<dbReference type="Proteomes" id="UP000183223">
    <property type="component" value="Unassembled WGS sequence"/>
</dbReference>
<dbReference type="InterPro" id="IPR041227">
    <property type="entry name" value="FluMu_N"/>
</dbReference>
<proteinExistence type="predicted"/>
<evidence type="ECO:0000313" key="3">
    <source>
        <dbReference type="EMBL" id="SCZ73754.1"/>
    </source>
</evidence>
<feature type="region of interest" description="Disordered" evidence="1">
    <location>
        <begin position="65"/>
        <end position="88"/>
    </location>
</feature>
<dbReference type="AlphaFoldDB" id="A0A1G5RI90"/>
<evidence type="ECO:0000313" key="4">
    <source>
        <dbReference type="Proteomes" id="UP000183223"/>
    </source>
</evidence>